<dbReference type="EC" id="3.5.2.6" evidence="3"/>
<dbReference type="NCBIfam" id="NF012161">
    <property type="entry name" value="bla_class_D_main"/>
    <property type="match status" value="1"/>
</dbReference>
<comment type="catalytic activity">
    <reaction evidence="1">
        <text>a beta-lactam + H2O = a substituted beta-amino acid</text>
        <dbReference type="Rhea" id="RHEA:20401"/>
        <dbReference type="ChEBI" id="CHEBI:15377"/>
        <dbReference type="ChEBI" id="CHEBI:35627"/>
        <dbReference type="ChEBI" id="CHEBI:140347"/>
        <dbReference type="EC" id="3.5.2.6"/>
    </reaction>
</comment>
<dbReference type="GO" id="GO:0008800">
    <property type="term" value="F:beta-lactamase activity"/>
    <property type="evidence" value="ECO:0007669"/>
    <property type="project" value="UniProtKB-EC"/>
</dbReference>
<feature type="chain" id="PRO_5043903315" description="beta-lactamase" evidence="7">
    <location>
        <begin position="26"/>
        <end position="294"/>
    </location>
</feature>
<dbReference type="PANTHER" id="PTHR30627">
    <property type="entry name" value="PEPTIDOGLYCAN D,D-TRANSPEPTIDASE"/>
    <property type="match status" value="1"/>
</dbReference>
<keyword evidence="4 7" id="KW-0732">Signal</keyword>
<dbReference type="InterPro" id="IPR012338">
    <property type="entry name" value="Beta-lactam/transpept-like"/>
</dbReference>
<evidence type="ECO:0000256" key="7">
    <source>
        <dbReference type="SAM" id="SignalP"/>
    </source>
</evidence>
<dbReference type="GO" id="GO:0071555">
    <property type="term" value="P:cell wall organization"/>
    <property type="evidence" value="ECO:0007669"/>
    <property type="project" value="TreeGrafter"/>
</dbReference>
<evidence type="ECO:0000313" key="10">
    <source>
        <dbReference type="Proteomes" id="UP001333818"/>
    </source>
</evidence>
<dbReference type="GO" id="GO:0046677">
    <property type="term" value="P:response to antibiotic"/>
    <property type="evidence" value="ECO:0007669"/>
    <property type="project" value="UniProtKB-KW"/>
</dbReference>
<protein>
    <recommendedName>
        <fullName evidence="3">beta-lactamase</fullName>
        <ecNumber evidence="3">3.5.2.6</ecNumber>
    </recommendedName>
</protein>
<reference evidence="9" key="1">
    <citation type="submission" date="2024-01" db="EMBL/GenBank/DDBJ databases">
        <title>Bank of Algae and Cyanobacteria of the Azores (BACA) strain genomes.</title>
        <authorList>
            <person name="Luz R."/>
            <person name="Cordeiro R."/>
            <person name="Fonseca A."/>
            <person name="Goncalves V."/>
        </authorList>
    </citation>
    <scope>NUCLEOTIDE SEQUENCE</scope>
    <source>
        <strain evidence="9">BACA0141</strain>
    </source>
</reference>
<evidence type="ECO:0000256" key="5">
    <source>
        <dbReference type="ARBA" id="ARBA00022801"/>
    </source>
</evidence>
<dbReference type="Gene3D" id="3.40.710.10">
    <property type="entry name" value="DD-peptidase/beta-lactamase superfamily"/>
    <property type="match status" value="1"/>
</dbReference>
<feature type="domain" description="Penicillin-binding protein transpeptidase" evidence="8">
    <location>
        <begin position="82"/>
        <end position="283"/>
    </location>
</feature>
<dbReference type="GO" id="GO:0005886">
    <property type="term" value="C:plasma membrane"/>
    <property type="evidence" value="ECO:0007669"/>
    <property type="project" value="TreeGrafter"/>
</dbReference>
<dbReference type="Pfam" id="PF00905">
    <property type="entry name" value="Transpeptidase"/>
    <property type="match status" value="1"/>
</dbReference>
<dbReference type="InterPro" id="IPR001460">
    <property type="entry name" value="PCN-bd_Tpept"/>
</dbReference>
<evidence type="ECO:0000259" key="8">
    <source>
        <dbReference type="Pfam" id="PF00905"/>
    </source>
</evidence>
<gene>
    <name evidence="9" type="primary">blaOXA</name>
    <name evidence="9" type="ORF">V2H45_03350</name>
</gene>
<keyword evidence="10" id="KW-1185">Reference proteome</keyword>
<dbReference type="EMBL" id="JAZBJZ010000007">
    <property type="protein sequence ID" value="MEE3715780.1"/>
    <property type="molecule type" value="Genomic_DNA"/>
</dbReference>
<proteinExistence type="inferred from homology"/>
<sequence length="294" mass="33982">MRQRKYMFILSALYLSGILHGLAWAAPESKLTEHVVITSQIATEPIPKNWQERSDFGKYFQQAGVKGTFLLYDLKEDRYFVYDAKRANTSFLPASTFKVFNSLVALETGAIADENVVIKWDGIKRELPEWNQDQTLRSAIKYSTVWFYQELARRIGSTRMQRYINLANYGNRDIGGGIDRFWLDGKIRISPKEQIDFLVKLYQNKLPFSKRSLAIVKDIMIREKTDEYVLRGKTGWASSVKPNIGWFVGYLELGDRPFFFAINIDIQKPDDAKARINITKQILSAMNLLPKTKN</sequence>
<evidence type="ECO:0000256" key="6">
    <source>
        <dbReference type="ARBA" id="ARBA00023251"/>
    </source>
</evidence>
<feature type="signal peptide" evidence="7">
    <location>
        <begin position="1"/>
        <end position="25"/>
    </location>
</feature>
<dbReference type="SUPFAM" id="SSF56601">
    <property type="entry name" value="beta-lactamase/transpeptidase-like"/>
    <property type="match status" value="1"/>
</dbReference>
<evidence type="ECO:0000256" key="1">
    <source>
        <dbReference type="ARBA" id="ARBA00001526"/>
    </source>
</evidence>
<keyword evidence="5 9" id="KW-0378">Hydrolase</keyword>
<dbReference type="AlphaFoldDB" id="A0AAW9PWZ2"/>
<dbReference type="GO" id="GO:0008658">
    <property type="term" value="F:penicillin binding"/>
    <property type="evidence" value="ECO:0007669"/>
    <property type="project" value="InterPro"/>
</dbReference>
<evidence type="ECO:0000256" key="2">
    <source>
        <dbReference type="ARBA" id="ARBA00007898"/>
    </source>
</evidence>
<dbReference type="Proteomes" id="UP001333818">
    <property type="component" value="Unassembled WGS sequence"/>
</dbReference>
<evidence type="ECO:0000256" key="4">
    <source>
        <dbReference type="ARBA" id="ARBA00022729"/>
    </source>
</evidence>
<organism evidence="9 10">
    <name type="scientific">Tumidithrix elongata BACA0141</name>
    <dbReference type="NCBI Taxonomy" id="2716417"/>
    <lineage>
        <taxon>Bacteria</taxon>
        <taxon>Bacillati</taxon>
        <taxon>Cyanobacteriota</taxon>
        <taxon>Cyanophyceae</taxon>
        <taxon>Pseudanabaenales</taxon>
        <taxon>Pseudanabaenaceae</taxon>
        <taxon>Tumidithrix</taxon>
        <taxon>Tumidithrix elongata</taxon>
    </lineage>
</organism>
<evidence type="ECO:0000256" key="3">
    <source>
        <dbReference type="ARBA" id="ARBA00012865"/>
    </source>
</evidence>
<dbReference type="PANTHER" id="PTHR30627:SF6">
    <property type="entry name" value="BETA-LACTAMASE YBXI-RELATED"/>
    <property type="match status" value="1"/>
</dbReference>
<comment type="caution">
    <text evidence="9">The sequence shown here is derived from an EMBL/GenBank/DDBJ whole genome shotgun (WGS) entry which is preliminary data.</text>
</comment>
<name>A0AAW9PWZ2_9CYAN</name>
<evidence type="ECO:0000313" key="9">
    <source>
        <dbReference type="EMBL" id="MEE3715780.1"/>
    </source>
</evidence>
<dbReference type="InterPro" id="IPR050515">
    <property type="entry name" value="Beta-lactam/transpept"/>
</dbReference>
<keyword evidence="6" id="KW-0046">Antibiotic resistance</keyword>
<accession>A0AAW9PWZ2</accession>
<comment type="similarity">
    <text evidence="2">Belongs to the class-D beta-lactamase family.</text>
</comment>
<dbReference type="RefSeq" id="WP_330482203.1">
    <property type="nucleotide sequence ID" value="NZ_JAZBJZ010000007.1"/>
</dbReference>